<dbReference type="SUPFAM" id="SSF161098">
    <property type="entry name" value="MetI-like"/>
    <property type="match status" value="1"/>
</dbReference>
<organism evidence="11 12">
    <name type="scientific">Neoroseomonas lacus</name>
    <dbReference type="NCBI Taxonomy" id="287609"/>
    <lineage>
        <taxon>Bacteria</taxon>
        <taxon>Pseudomonadati</taxon>
        <taxon>Pseudomonadota</taxon>
        <taxon>Alphaproteobacteria</taxon>
        <taxon>Acetobacterales</taxon>
        <taxon>Acetobacteraceae</taxon>
        <taxon>Neoroseomonas</taxon>
    </lineage>
</organism>
<protein>
    <submittedName>
        <fullName evidence="11">Cytochrome c550</fullName>
    </submittedName>
</protein>
<evidence type="ECO:0000256" key="4">
    <source>
        <dbReference type="ARBA" id="ARBA00022692"/>
    </source>
</evidence>
<dbReference type="PROSITE" id="PS50928">
    <property type="entry name" value="ABC_TM1"/>
    <property type="match status" value="1"/>
</dbReference>
<dbReference type="Pfam" id="PF00528">
    <property type="entry name" value="BPD_transp_1"/>
    <property type="match status" value="1"/>
</dbReference>
<evidence type="ECO:0000256" key="2">
    <source>
        <dbReference type="ARBA" id="ARBA00022448"/>
    </source>
</evidence>
<name>A0A917NKM5_9PROT</name>
<dbReference type="GO" id="GO:0055085">
    <property type="term" value="P:transmembrane transport"/>
    <property type="evidence" value="ECO:0007669"/>
    <property type="project" value="InterPro"/>
</dbReference>
<evidence type="ECO:0000313" key="12">
    <source>
        <dbReference type="Proteomes" id="UP000661507"/>
    </source>
</evidence>
<dbReference type="Pfam" id="PF12911">
    <property type="entry name" value="OppC_N"/>
    <property type="match status" value="1"/>
</dbReference>
<dbReference type="GO" id="GO:0005886">
    <property type="term" value="C:plasma membrane"/>
    <property type="evidence" value="ECO:0007669"/>
    <property type="project" value="UniProtKB-SubCell"/>
</dbReference>
<dbReference type="EMBL" id="BMKW01000003">
    <property type="protein sequence ID" value="GGJ07714.1"/>
    <property type="molecule type" value="Genomic_DNA"/>
</dbReference>
<evidence type="ECO:0000313" key="11">
    <source>
        <dbReference type="EMBL" id="GGJ07714.1"/>
    </source>
</evidence>
<dbReference type="GO" id="GO:0015833">
    <property type="term" value="P:peptide transport"/>
    <property type="evidence" value="ECO:0007669"/>
    <property type="project" value="UniProtKB-KW"/>
</dbReference>
<keyword evidence="4 9" id="KW-0812">Transmembrane</keyword>
<dbReference type="Proteomes" id="UP000661507">
    <property type="component" value="Unassembled WGS sequence"/>
</dbReference>
<accession>A0A917NKM5</accession>
<keyword evidence="12" id="KW-1185">Reference proteome</keyword>
<feature type="transmembrane region" description="Helical" evidence="9">
    <location>
        <begin position="196"/>
        <end position="222"/>
    </location>
</feature>
<reference evidence="11" key="2">
    <citation type="submission" date="2020-09" db="EMBL/GenBank/DDBJ databases">
        <authorList>
            <person name="Sun Q."/>
            <person name="Zhou Y."/>
        </authorList>
    </citation>
    <scope>NUCLEOTIDE SEQUENCE</scope>
    <source>
        <strain evidence="11">CGMCC 1.3617</strain>
    </source>
</reference>
<evidence type="ECO:0000259" key="10">
    <source>
        <dbReference type="PROSITE" id="PS50928"/>
    </source>
</evidence>
<feature type="transmembrane region" description="Helical" evidence="9">
    <location>
        <begin position="242"/>
        <end position="264"/>
    </location>
</feature>
<dbReference type="GO" id="GO:0015031">
    <property type="term" value="P:protein transport"/>
    <property type="evidence" value="ECO:0007669"/>
    <property type="project" value="UniProtKB-KW"/>
</dbReference>
<dbReference type="CDD" id="cd06261">
    <property type="entry name" value="TM_PBP2"/>
    <property type="match status" value="1"/>
</dbReference>
<feature type="domain" description="ABC transmembrane type-1" evidence="10">
    <location>
        <begin position="75"/>
        <end position="264"/>
    </location>
</feature>
<comment type="caution">
    <text evidence="11">The sequence shown here is derived from an EMBL/GenBank/DDBJ whole genome shotgun (WGS) entry which is preliminary data.</text>
</comment>
<keyword evidence="7 9" id="KW-1133">Transmembrane helix</keyword>
<comment type="similarity">
    <text evidence="9">Belongs to the binding-protein-dependent transport system permease family.</text>
</comment>
<evidence type="ECO:0000256" key="8">
    <source>
        <dbReference type="ARBA" id="ARBA00023136"/>
    </source>
</evidence>
<keyword evidence="2 9" id="KW-0813">Transport</keyword>
<comment type="subcellular location">
    <subcellularLocation>
        <location evidence="1 9">Cell membrane</location>
        <topology evidence="1 9">Multi-pass membrane protein</topology>
    </subcellularLocation>
</comment>
<dbReference type="Gene3D" id="1.10.3720.10">
    <property type="entry name" value="MetI-like"/>
    <property type="match status" value="1"/>
</dbReference>
<dbReference type="InterPro" id="IPR035906">
    <property type="entry name" value="MetI-like_sf"/>
</dbReference>
<keyword evidence="6" id="KW-0653">Protein transport</keyword>
<feature type="transmembrane region" description="Helical" evidence="9">
    <location>
        <begin position="12"/>
        <end position="34"/>
    </location>
</feature>
<evidence type="ECO:0000256" key="5">
    <source>
        <dbReference type="ARBA" id="ARBA00022856"/>
    </source>
</evidence>
<evidence type="ECO:0000256" key="3">
    <source>
        <dbReference type="ARBA" id="ARBA00022475"/>
    </source>
</evidence>
<evidence type="ECO:0000256" key="6">
    <source>
        <dbReference type="ARBA" id="ARBA00022927"/>
    </source>
</evidence>
<evidence type="ECO:0000256" key="9">
    <source>
        <dbReference type="RuleBase" id="RU363032"/>
    </source>
</evidence>
<feature type="transmembrane region" description="Helical" evidence="9">
    <location>
        <begin position="110"/>
        <end position="131"/>
    </location>
</feature>
<keyword evidence="8 9" id="KW-0472">Membrane</keyword>
<gene>
    <name evidence="11" type="primary">DppC</name>
    <name evidence="11" type="ORF">GCM10011320_13380</name>
</gene>
<dbReference type="InterPro" id="IPR050366">
    <property type="entry name" value="BP-dependent_transpt_permease"/>
</dbReference>
<keyword evidence="3" id="KW-1003">Cell membrane</keyword>
<evidence type="ECO:0000256" key="1">
    <source>
        <dbReference type="ARBA" id="ARBA00004651"/>
    </source>
</evidence>
<dbReference type="RefSeq" id="WP_188966175.1">
    <property type="nucleotide sequence ID" value="NZ_BMKW01000003.1"/>
</dbReference>
<feature type="transmembrane region" description="Helical" evidence="9">
    <location>
        <begin position="78"/>
        <end position="98"/>
    </location>
</feature>
<evidence type="ECO:0000256" key="7">
    <source>
        <dbReference type="ARBA" id="ARBA00022989"/>
    </source>
</evidence>
<reference evidence="11" key="1">
    <citation type="journal article" date="2014" name="Int. J. Syst. Evol. Microbiol.">
        <title>Complete genome sequence of Corynebacterium casei LMG S-19264T (=DSM 44701T), isolated from a smear-ripened cheese.</title>
        <authorList>
            <consortium name="US DOE Joint Genome Institute (JGI-PGF)"/>
            <person name="Walter F."/>
            <person name="Albersmeier A."/>
            <person name="Kalinowski J."/>
            <person name="Ruckert C."/>
        </authorList>
    </citation>
    <scope>NUCLEOTIDE SEQUENCE</scope>
    <source>
        <strain evidence="11">CGMCC 1.3617</strain>
    </source>
</reference>
<dbReference type="PANTHER" id="PTHR43386:SF1">
    <property type="entry name" value="D,D-DIPEPTIDE TRANSPORT SYSTEM PERMEASE PROTEIN DDPC-RELATED"/>
    <property type="match status" value="1"/>
</dbReference>
<dbReference type="InterPro" id="IPR000515">
    <property type="entry name" value="MetI-like"/>
</dbReference>
<feature type="transmembrane region" description="Helical" evidence="9">
    <location>
        <begin position="137"/>
        <end position="158"/>
    </location>
</feature>
<dbReference type="AlphaFoldDB" id="A0A917NKM5"/>
<sequence>MTALRHIFRDPVAAFGLLIVVFALLVAILAPWLAPYPDDAFESHILQRLRPPSAEFPFGTDNLGRDILSRVILGTRNAFAVAIAVVVAAMAVGVPVGLAAGWRDNWMSDVLMRVTDVFLAVPQLILALALGQLMAPGIGTAMVALAFTYWPFFARTVYAETRRLRGSLFVDALAGIGASPTRILFLHVLPNAAPAILVRATVGMGFTILTAALLGFLGVGAAPPSPDWGLAVSEARQHLPEAWWFPTFPGLAILLLVLGFNLLGDGLRDAADPRLRRSRR</sequence>
<dbReference type="InterPro" id="IPR025966">
    <property type="entry name" value="OppC_N"/>
</dbReference>
<proteinExistence type="inferred from homology"/>
<keyword evidence="5" id="KW-0571">Peptide transport</keyword>
<dbReference type="PANTHER" id="PTHR43386">
    <property type="entry name" value="OLIGOPEPTIDE TRANSPORT SYSTEM PERMEASE PROTEIN APPC"/>
    <property type="match status" value="1"/>
</dbReference>